<dbReference type="InterPro" id="IPR003607">
    <property type="entry name" value="HD/PDEase_dom"/>
</dbReference>
<dbReference type="InterPro" id="IPR006674">
    <property type="entry name" value="HD_domain"/>
</dbReference>
<proteinExistence type="predicted"/>
<name>A0ABY4V8T2_9GAMM</name>
<dbReference type="InterPro" id="IPR052567">
    <property type="entry name" value="OP_Dioxygenase"/>
</dbReference>
<dbReference type="PANTHER" id="PTHR40202">
    <property type="match status" value="1"/>
</dbReference>
<feature type="domain" description="HD" evidence="1">
    <location>
        <begin position="30"/>
        <end position="101"/>
    </location>
</feature>
<gene>
    <name evidence="2" type="ORF">MJO52_16615</name>
</gene>
<evidence type="ECO:0000313" key="3">
    <source>
        <dbReference type="Proteomes" id="UP001055658"/>
    </source>
</evidence>
<dbReference type="Pfam" id="PF01966">
    <property type="entry name" value="HD"/>
    <property type="match status" value="1"/>
</dbReference>
<dbReference type="Proteomes" id="UP001055658">
    <property type="component" value="Chromosome"/>
</dbReference>
<evidence type="ECO:0000313" key="2">
    <source>
        <dbReference type="EMBL" id="USD20680.1"/>
    </source>
</evidence>
<dbReference type="SUPFAM" id="SSF109604">
    <property type="entry name" value="HD-domain/PDEase-like"/>
    <property type="match status" value="1"/>
</dbReference>
<evidence type="ECO:0000259" key="1">
    <source>
        <dbReference type="Pfam" id="PF01966"/>
    </source>
</evidence>
<keyword evidence="3" id="KW-1185">Reference proteome</keyword>
<sequence>MRANVVDKIKQLFLQYGNLTLGEKCTQLQHATQCATLAEHSGISGEMTVAAFLHDIGHLHAIKEKIPGTDTEGYSAHDLIGADLLERWGFPNTVTKPIALHVQAKRFLMSTDNIYETRLSAASHKTLKKQGKRMTDKEKDNFLNTPFAEDALRLREWDDSGKVPGLAVAPLDHWLKICSKVLSR</sequence>
<organism evidence="2 3">
    <name type="scientific">Microbulbifer variabilis</name>
    <dbReference type="NCBI Taxonomy" id="266805"/>
    <lineage>
        <taxon>Bacteria</taxon>
        <taxon>Pseudomonadati</taxon>
        <taxon>Pseudomonadota</taxon>
        <taxon>Gammaproteobacteria</taxon>
        <taxon>Cellvibrionales</taxon>
        <taxon>Microbulbiferaceae</taxon>
        <taxon>Microbulbifer</taxon>
    </lineage>
</organism>
<reference evidence="2" key="1">
    <citation type="submission" date="2022-02" db="EMBL/GenBank/DDBJ databases">
        <title>Coral-associated bacteria.</title>
        <authorList>
            <person name="Tang K."/>
            <person name="Wang X."/>
        </authorList>
    </citation>
    <scope>NUCLEOTIDE SEQUENCE</scope>
    <source>
        <strain evidence="2">SCSIO 43006</strain>
    </source>
</reference>
<dbReference type="EMBL" id="CP092418">
    <property type="protein sequence ID" value="USD20680.1"/>
    <property type="molecule type" value="Genomic_DNA"/>
</dbReference>
<dbReference type="PANTHER" id="PTHR40202:SF1">
    <property type="entry name" value="HD DOMAIN-CONTAINING PROTEIN"/>
    <property type="match status" value="1"/>
</dbReference>
<protein>
    <submittedName>
        <fullName evidence="2">HD domain-containing protein</fullName>
    </submittedName>
</protein>
<dbReference type="Gene3D" id="1.10.3210.10">
    <property type="entry name" value="Hypothetical protein af1432"/>
    <property type="match status" value="1"/>
</dbReference>
<dbReference type="RefSeq" id="WP_252083088.1">
    <property type="nucleotide sequence ID" value="NZ_CP092418.1"/>
</dbReference>
<dbReference type="CDD" id="cd00077">
    <property type="entry name" value="HDc"/>
    <property type="match status" value="1"/>
</dbReference>
<accession>A0ABY4V8T2</accession>